<feature type="domain" description="N-acetyltransferase" evidence="1">
    <location>
        <begin position="137"/>
        <end position="278"/>
    </location>
</feature>
<evidence type="ECO:0000259" key="1">
    <source>
        <dbReference type="PROSITE" id="PS51186"/>
    </source>
</evidence>
<dbReference type="Gene3D" id="3.40.630.30">
    <property type="match status" value="1"/>
</dbReference>
<accession>A0ABP8JEF5</accession>
<name>A0ABP8JEF5_9ACTN</name>
<dbReference type="Proteomes" id="UP001500635">
    <property type="component" value="Unassembled WGS sequence"/>
</dbReference>
<organism evidence="2 3">
    <name type="scientific">Tsukamurella soli</name>
    <dbReference type="NCBI Taxonomy" id="644556"/>
    <lineage>
        <taxon>Bacteria</taxon>
        <taxon>Bacillati</taxon>
        <taxon>Actinomycetota</taxon>
        <taxon>Actinomycetes</taxon>
        <taxon>Mycobacteriales</taxon>
        <taxon>Tsukamurellaceae</taxon>
        <taxon>Tsukamurella</taxon>
    </lineage>
</organism>
<dbReference type="InterPro" id="IPR016181">
    <property type="entry name" value="Acyl_CoA_acyltransferase"/>
</dbReference>
<sequence length="278" mass="29566">MLKMLHERVVSTKDAARVLAALDTDPVAACMVAARIEEFGVEPAALGGRLWTHGDPTESLCFSGVNLVPLLGSDADMRYFAARAARAPRGCSSIVGRADLVLPLWDDLEPVWGGAREVRAEQPLMALAEAPSVAPHPGVRPAHLTDLDQYLRAAVDMFTVEVGVDPCAGDGGRAYRRRVANTIVGGRAYVLFDGPTVAFKAEVGALSARVGQIQGVWVRPDLRGQGLGATGTAAVARAVLRTGRIASLYVNSFNTPARKAYQRIGFEQVGTFATVMLN</sequence>
<comment type="caution">
    <text evidence="2">The sequence shown here is derived from an EMBL/GenBank/DDBJ whole genome shotgun (WGS) entry which is preliminary data.</text>
</comment>
<protein>
    <submittedName>
        <fullName evidence="2">GNAT family N-acetyltransferase</fullName>
    </submittedName>
</protein>
<dbReference type="EMBL" id="BAABFR010000019">
    <property type="protein sequence ID" value="GAA4389518.1"/>
    <property type="molecule type" value="Genomic_DNA"/>
</dbReference>
<keyword evidence="3" id="KW-1185">Reference proteome</keyword>
<dbReference type="InterPro" id="IPR000182">
    <property type="entry name" value="GNAT_dom"/>
</dbReference>
<gene>
    <name evidence="2" type="ORF">GCM10023147_16360</name>
</gene>
<dbReference type="Pfam" id="PF13312">
    <property type="entry name" value="DUF4081"/>
    <property type="match status" value="1"/>
</dbReference>
<evidence type="ECO:0000313" key="2">
    <source>
        <dbReference type="EMBL" id="GAA4389518.1"/>
    </source>
</evidence>
<dbReference type="InterPro" id="IPR013653">
    <property type="entry name" value="GCN5-like_dom"/>
</dbReference>
<dbReference type="PIRSF" id="PIRSF021603">
    <property type="entry name" value="UCP21603_acetyltransf"/>
    <property type="match status" value="1"/>
</dbReference>
<evidence type="ECO:0000313" key="3">
    <source>
        <dbReference type="Proteomes" id="UP001500635"/>
    </source>
</evidence>
<dbReference type="Pfam" id="PF08445">
    <property type="entry name" value="FR47"/>
    <property type="match status" value="1"/>
</dbReference>
<dbReference type="InterPro" id="IPR016794">
    <property type="entry name" value="UCP21603_acetyltransf"/>
</dbReference>
<dbReference type="PANTHER" id="PTHR43072">
    <property type="entry name" value="N-ACETYLTRANSFERASE"/>
    <property type="match status" value="1"/>
</dbReference>
<dbReference type="PROSITE" id="PS51186">
    <property type="entry name" value="GNAT"/>
    <property type="match status" value="1"/>
</dbReference>
<dbReference type="RefSeq" id="WP_344993539.1">
    <property type="nucleotide sequence ID" value="NZ_BAABFR010000019.1"/>
</dbReference>
<reference evidence="3" key="1">
    <citation type="journal article" date="2019" name="Int. J. Syst. Evol. Microbiol.">
        <title>The Global Catalogue of Microorganisms (GCM) 10K type strain sequencing project: providing services to taxonomists for standard genome sequencing and annotation.</title>
        <authorList>
            <consortium name="The Broad Institute Genomics Platform"/>
            <consortium name="The Broad Institute Genome Sequencing Center for Infectious Disease"/>
            <person name="Wu L."/>
            <person name="Ma J."/>
        </authorList>
    </citation>
    <scope>NUCLEOTIDE SEQUENCE [LARGE SCALE GENOMIC DNA]</scope>
    <source>
        <strain evidence="3">JCM 17688</strain>
    </source>
</reference>
<proteinExistence type="predicted"/>
<dbReference type="InterPro" id="IPR025289">
    <property type="entry name" value="DUF4081"/>
</dbReference>
<dbReference type="SUPFAM" id="SSF55729">
    <property type="entry name" value="Acyl-CoA N-acyltransferases (Nat)"/>
    <property type="match status" value="1"/>
</dbReference>
<dbReference type="PANTHER" id="PTHR43072:SF54">
    <property type="entry name" value="GCN5-RELATED N-ACETYLTRANSFERASE"/>
    <property type="match status" value="1"/>
</dbReference>